<evidence type="ECO:0000256" key="1">
    <source>
        <dbReference type="SAM" id="MobiDB-lite"/>
    </source>
</evidence>
<keyword evidence="3" id="KW-1185">Reference proteome</keyword>
<dbReference type="Proteomes" id="UP001382904">
    <property type="component" value="Unassembled WGS sequence"/>
</dbReference>
<feature type="region of interest" description="Disordered" evidence="1">
    <location>
        <begin position="1"/>
        <end position="54"/>
    </location>
</feature>
<feature type="compositionally biased region" description="Low complexity" evidence="1">
    <location>
        <begin position="26"/>
        <end position="54"/>
    </location>
</feature>
<sequence length="54" mass="5752">MRPVQAKAHGMLWGTWKRGSAGQPGAEASSSRAARWSPYDRSSTVSTSPSSLFA</sequence>
<comment type="caution">
    <text evidence="2">The sequence shown here is derived from an EMBL/GenBank/DDBJ whole genome shotgun (WGS) entry which is preliminary data.</text>
</comment>
<evidence type="ECO:0000313" key="3">
    <source>
        <dbReference type="Proteomes" id="UP001382904"/>
    </source>
</evidence>
<evidence type="ECO:0000313" key="2">
    <source>
        <dbReference type="EMBL" id="MEJ8641113.1"/>
    </source>
</evidence>
<organism evidence="2 3">
    <name type="scientific">Streptomyces caledonius</name>
    <dbReference type="NCBI Taxonomy" id="3134107"/>
    <lineage>
        <taxon>Bacteria</taxon>
        <taxon>Bacillati</taxon>
        <taxon>Actinomycetota</taxon>
        <taxon>Actinomycetes</taxon>
        <taxon>Kitasatosporales</taxon>
        <taxon>Streptomycetaceae</taxon>
        <taxon>Streptomyces</taxon>
    </lineage>
</organism>
<proteinExistence type="predicted"/>
<accession>A0ABU8TZR5</accession>
<dbReference type="EMBL" id="JBBKAM010000002">
    <property type="protein sequence ID" value="MEJ8641113.1"/>
    <property type="molecule type" value="Genomic_DNA"/>
</dbReference>
<reference evidence="2 3" key="1">
    <citation type="submission" date="2024-03" db="EMBL/GenBank/DDBJ databases">
        <title>Novel Streptomyces species of biotechnological and ecological value are a feature of Machair soil.</title>
        <authorList>
            <person name="Prole J.R."/>
            <person name="Goodfellow M."/>
            <person name="Allenby N."/>
            <person name="Ward A.C."/>
        </authorList>
    </citation>
    <scope>NUCLEOTIDE SEQUENCE [LARGE SCALE GENOMIC DNA]</scope>
    <source>
        <strain evidence="2 3">MS1.HAVA.3</strain>
    </source>
</reference>
<gene>
    <name evidence="2" type="ORF">WKI68_05800</name>
</gene>
<protein>
    <submittedName>
        <fullName evidence="2">Uncharacterized protein</fullName>
    </submittedName>
</protein>
<name>A0ABU8TZR5_9ACTN</name>